<dbReference type="Proteomes" id="UP001429984">
    <property type="component" value="Unassembled WGS sequence"/>
</dbReference>
<sequence>MAEQRANSHSYAVVAPPPATWKIVAAFAAALAASGLSVALAQSGQGRMFAPALWVATAGAAFALVALCLLQWRRSVAIEAGMLVVRAGLNTRRIPVSAFELERARILDLERQAELLPGRKTLGASLPGYQTGWFHTRQWGKGFYLLTERQRVLWLPERDGPHLLLSLHQPQMLLAALNAMVPRRDPDW</sequence>
<evidence type="ECO:0000313" key="3">
    <source>
        <dbReference type="EMBL" id="MBF6024380.1"/>
    </source>
</evidence>
<accession>A0ABS0B5Z7</accession>
<keyword evidence="1" id="KW-0812">Transmembrane</keyword>
<dbReference type="EMBL" id="JADLZT010000005">
    <property type="protein sequence ID" value="MBF6024380.1"/>
    <property type="molecule type" value="Genomic_DNA"/>
</dbReference>
<feature type="domain" description="Bacterial Pleckstrin homology" evidence="2">
    <location>
        <begin position="76"/>
        <end position="158"/>
    </location>
</feature>
<evidence type="ECO:0000256" key="1">
    <source>
        <dbReference type="SAM" id="Phobius"/>
    </source>
</evidence>
<keyword evidence="4" id="KW-1185">Reference proteome</keyword>
<proteinExistence type="predicted"/>
<feature type="transmembrane region" description="Helical" evidence="1">
    <location>
        <begin position="52"/>
        <end position="72"/>
    </location>
</feature>
<evidence type="ECO:0000313" key="4">
    <source>
        <dbReference type="Proteomes" id="UP001429984"/>
    </source>
</evidence>
<gene>
    <name evidence="3" type="ORF">IU514_10090</name>
</gene>
<dbReference type="InterPro" id="IPR027783">
    <property type="entry name" value="Bacterial_PH-related"/>
</dbReference>
<dbReference type="RefSeq" id="WP_194930987.1">
    <property type="nucleotide sequence ID" value="NZ_JADLZT010000005.1"/>
</dbReference>
<reference evidence="3 4" key="1">
    <citation type="submission" date="2020-11" db="EMBL/GenBank/DDBJ databases">
        <title>Draft Genome Sequence and Secondary Metabolite Biosynthetic Potential of the Lysobacter niastensis Type strain DSM 18481.</title>
        <authorList>
            <person name="Turrini P."/>
            <person name="Artuso I."/>
            <person name="Tescari M."/>
            <person name="Lugli G.A."/>
            <person name="Frangipani E."/>
            <person name="Ventura M."/>
            <person name="Visca P."/>
        </authorList>
    </citation>
    <scope>NUCLEOTIDE SEQUENCE [LARGE SCALE GENOMIC DNA]</scope>
    <source>
        <strain evidence="3 4">DSM 18481</strain>
    </source>
</reference>
<protein>
    <recommendedName>
        <fullName evidence="2">Bacterial Pleckstrin homology domain-containing protein</fullName>
    </recommendedName>
</protein>
<keyword evidence="1" id="KW-0472">Membrane</keyword>
<organism evidence="3 4">
    <name type="scientific">Lysobacter niastensis</name>
    <dbReference type="NCBI Taxonomy" id="380629"/>
    <lineage>
        <taxon>Bacteria</taxon>
        <taxon>Pseudomonadati</taxon>
        <taxon>Pseudomonadota</taxon>
        <taxon>Gammaproteobacteria</taxon>
        <taxon>Lysobacterales</taxon>
        <taxon>Lysobacteraceae</taxon>
        <taxon>Lysobacter</taxon>
    </lineage>
</organism>
<evidence type="ECO:0000259" key="2">
    <source>
        <dbReference type="Pfam" id="PF10882"/>
    </source>
</evidence>
<comment type="caution">
    <text evidence="3">The sequence shown here is derived from an EMBL/GenBank/DDBJ whole genome shotgun (WGS) entry which is preliminary data.</text>
</comment>
<dbReference type="Pfam" id="PF10882">
    <property type="entry name" value="bPH_5"/>
    <property type="match status" value="1"/>
</dbReference>
<name>A0ABS0B5Z7_9GAMM</name>
<feature type="transmembrane region" description="Helical" evidence="1">
    <location>
        <begin position="20"/>
        <end position="40"/>
    </location>
</feature>
<keyword evidence="1" id="KW-1133">Transmembrane helix</keyword>